<gene>
    <name evidence="2" type="ORF">CFBP5477_023195</name>
</gene>
<protein>
    <submittedName>
        <fullName evidence="2">Phospholipase D-like domain-containing protein</fullName>
    </submittedName>
</protein>
<evidence type="ECO:0000313" key="3">
    <source>
        <dbReference type="Proteomes" id="UP000298664"/>
    </source>
</evidence>
<keyword evidence="2" id="KW-0614">Plasmid</keyword>
<organism evidence="2 3">
    <name type="scientific">Agrobacterium larrymoorei</name>
    <dbReference type="NCBI Taxonomy" id="160699"/>
    <lineage>
        <taxon>Bacteria</taxon>
        <taxon>Pseudomonadati</taxon>
        <taxon>Pseudomonadota</taxon>
        <taxon>Alphaproteobacteria</taxon>
        <taxon>Hyphomicrobiales</taxon>
        <taxon>Rhizobiaceae</taxon>
        <taxon>Rhizobium/Agrobacterium group</taxon>
        <taxon>Agrobacterium</taxon>
    </lineage>
</organism>
<reference evidence="2" key="1">
    <citation type="submission" date="2023-05" db="EMBL/GenBank/DDBJ databases">
        <title>Complete genome sequence of Agrobacterium larrymoorei CFBP5477.</title>
        <authorList>
            <person name="Yen H.-C."/>
            <person name="Chou L."/>
            <person name="Lin Y.-C."/>
            <person name="Lai E.-M."/>
            <person name="Kuo C.-H."/>
        </authorList>
    </citation>
    <scope>NUCLEOTIDE SEQUENCE</scope>
    <source>
        <strain evidence="2">CFBP5477</strain>
        <plasmid evidence="2">pTiCFBP5477</plasmid>
    </source>
</reference>
<sequence>MSFKLVDSGWSDELDIGMRERPETVLIVCPFIKKQTVERLISAHRPRDLRVITRFDLNAFNAGVSDVDALSLLLRSGAKIRGVVGVHSKMYIFGGKRAIVTSANLTEAAMFHNKEFGFAADNHFIAAQCQSYFDRLWANTKHDLSQANIERWRQILAPYRVGTRESISLPDFGETVSSTSPFVLEPPSDAPMQSFVKFFGRADNRAPLSMGIDEEVIRSGSHWACTYPSGKRPRQVRDGAIMFMARMVQARSDYIIYGRAIGREHRPILDDATPADLSLRGWKENWPHYVRVHDPVFINGPLSAGVSMVDMMIELGPDSFAPTQRNLNAGSGGNLNPRRAIMRKPHMELTPQAYKWIFDRLEKSMMRYGALDLTDPRFDLPAAQVNSPDALANTPRLPMQSPERYNMDTPHVSRQPPEIGSRVKIYFDRKSGDLILETPEGQRSRDFMGVCISDAVFDTEATVRGSTRCVVTGTFLAVPGSRESRDIESEIRAQGRSHLEFYWWRDKTWPLRKARLAFIAKPHGGFPTSMVVDGEV</sequence>
<dbReference type="Gene3D" id="3.30.870.10">
    <property type="entry name" value="Endonuclease Chain A"/>
    <property type="match status" value="1"/>
</dbReference>
<proteinExistence type="predicted"/>
<dbReference type="InterPro" id="IPR059166">
    <property type="entry name" value="PLD-like_cat"/>
</dbReference>
<accession>A0AAF0HBY4</accession>
<dbReference type="EMBL" id="CP124736">
    <property type="protein sequence ID" value="WHA44254.1"/>
    <property type="molecule type" value="Genomic_DNA"/>
</dbReference>
<dbReference type="RefSeq" id="WP_234882807.1">
    <property type="nucleotide sequence ID" value="NZ_CP124736.1"/>
</dbReference>
<dbReference type="InterPro" id="IPR025202">
    <property type="entry name" value="PLD-like_dom"/>
</dbReference>
<evidence type="ECO:0000259" key="1">
    <source>
        <dbReference type="Pfam" id="PF13091"/>
    </source>
</evidence>
<dbReference type="Pfam" id="PF13091">
    <property type="entry name" value="PLDc_2"/>
    <property type="match status" value="1"/>
</dbReference>
<feature type="domain" description="Phospholipase D-like" evidence="1">
    <location>
        <begin position="24"/>
        <end position="137"/>
    </location>
</feature>
<name>A0AAF0HBY4_9HYPH</name>
<dbReference type="AlphaFoldDB" id="A0AAF0HBY4"/>
<geneLocation type="plasmid" evidence="2 3">
    <name>pTiCFBP5477</name>
</geneLocation>
<evidence type="ECO:0000313" key="2">
    <source>
        <dbReference type="EMBL" id="WHA44254.1"/>
    </source>
</evidence>
<dbReference type="SUPFAM" id="SSF56024">
    <property type="entry name" value="Phospholipase D/nuclease"/>
    <property type="match status" value="1"/>
</dbReference>
<dbReference type="Proteomes" id="UP000298664">
    <property type="component" value="Plasmid pTiCFBP5477"/>
</dbReference>
<dbReference type="CDD" id="cd09176">
    <property type="entry name" value="PLDc_unchar6"/>
    <property type="match status" value="1"/>
</dbReference>